<gene>
    <name evidence="1" type="ORF">KDI_08850</name>
</gene>
<proteinExistence type="predicted"/>
<protein>
    <recommendedName>
        <fullName evidence="3">Helix-turn-helix domain-containing protein</fullName>
    </recommendedName>
</protein>
<dbReference type="AlphaFoldDB" id="A0A5A5T764"/>
<keyword evidence="2" id="KW-1185">Reference proteome</keyword>
<evidence type="ECO:0000313" key="2">
    <source>
        <dbReference type="Proteomes" id="UP000322530"/>
    </source>
</evidence>
<dbReference type="EMBL" id="BIXY01000009">
    <property type="protein sequence ID" value="GCF07321.1"/>
    <property type="molecule type" value="Genomic_DNA"/>
</dbReference>
<evidence type="ECO:0000313" key="1">
    <source>
        <dbReference type="EMBL" id="GCF07321.1"/>
    </source>
</evidence>
<evidence type="ECO:0008006" key="3">
    <source>
        <dbReference type="Google" id="ProtNLM"/>
    </source>
</evidence>
<organism evidence="1 2">
    <name type="scientific">Dictyobacter arantiisoli</name>
    <dbReference type="NCBI Taxonomy" id="2014874"/>
    <lineage>
        <taxon>Bacteria</taxon>
        <taxon>Bacillati</taxon>
        <taxon>Chloroflexota</taxon>
        <taxon>Ktedonobacteria</taxon>
        <taxon>Ktedonobacterales</taxon>
        <taxon>Dictyobacteraceae</taxon>
        <taxon>Dictyobacter</taxon>
    </lineage>
</organism>
<name>A0A5A5T764_9CHLR</name>
<reference evidence="1 2" key="1">
    <citation type="submission" date="2019-01" db="EMBL/GenBank/DDBJ databases">
        <title>Draft genome sequence of Dictyobacter sp. Uno17.</title>
        <authorList>
            <person name="Wang C.M."/>
            <person name="Zheng Y."/>
            <person name="Sakai Y."/>
            <person name="Abe K."/>
            <person name="Yokota A."/>
            <person name="Yabe S."/>
        </authorList>
    </citation>
    <scope>NUCLEOTIDE SEQUENCE [LARGE SCALE GENOMIC DNA]</scope>
    <source>
        <strain evidence="1 2">Uno17</strain>
    </source>
</reference>
<sequence length="77" mass="8973">MLKNIDSNREYISTIQAEERSELSRIYIAQLLRKGTLDGFKLGRDWFVYIDSLEQFLQTKRKPGPKGPRKHTTSTNS</sequence>
<dbReference type="Proteomes" id="UP000322530">
    <property type="component" value="Unassembled WGS sequence"/>
</dbReference>
<accession>A0A5A5T764</accession>
<comment type="caution">
    <text evidence="1">The sequence shown here is derived from an EMBL/GenBank/DDBJ whole genome shotgun (WGS) entry which is preliminary data.</text>
</comment>